<dbReference type="GeneID" id="108736033"/>
<proteinExistence type="predicted"/>
<evidence type="ECO:0000259" key="12">
    <source>
        <dbReference type="PROSITE" id="PS51864"/>
    </source>
</evidence>
<keyword evidence="1 10" id="KW-0645">Protease</keyword>
<keyword evidence="6 10" id="KW-0482">Metalloprotease</keyword>
<dbReference type="PANTHER" id="PTHR10127">
    <property type="entry name" value="DISCOIDIN, CUB, EGF, LAMININ , AND ZINC METALLOPROTEASE DOMAIN CONTAINING"/>
    <property type="match status" value="1"/>
</dbReference>
<name>A0A1W4WIN8_AGRPL</name>
<evidence type="ECO:0000256" key="1">
    <source>
        <dbReference type="ARBA" id="ARBA00022670"/>
    </source>
</evidence>
<keyword evidence="3 11" id="KW-0732">Signal</keyword>
<feature type="binding site" evidence="10">
    <location>
        <position position="168"/>
    </location>
    <ligand>
        <name>Zn(2+)</name>
        <dbReference type="ChEBI" id="CHEBI:29105"/>
        <note>catalytic</note>
    </ligand>
</feature>
<keyword evidence="8" id="KW-1015">Disulfide bond</keyword>
<dbReference type="OrthoDB" id="6665824at2759"/>
<dbReference type="RefSeq" id="XP_018323799.1">
    <property type="nucleotide sequence ID" value="XM_018468297.1"/>
</dbReference>
<feature type="binding site" evidence="10">
    <location>
        <position position="164"/>
    </location>
    <ligand>
        <name>Zn(2+)</name>
        <dbReference type="ChEBI" id="CHEBI:29105"/>
        <note>catalytic</note>
    </ligand>
</feature>
<reference evidence="14" key="1">
    <citation type="submission" date="2025-08" db="UniProtKB">
        <authorList>
            <consortium name="RefSeq"/>
        </authorList>
    </citation>
    <scope>IDENTIFICATION</scope>
    <source>
        <tissue evidence="14">Entire body</tissue>
    </source>
</reference>
<accession>A0A1W4WIN8</accession>
<dbReference type="PRINTS" id="PR00480">
    <property type="entry name" value="ASTACIN"/>
</dbReference>
<evidence type="ECO:0000256" key="8">
    <source>
        <dbReference type="ARBA" id="ARBA00023157"/>
    </source>
</evidence>
<feature type="signal peptide" evidence="11">
    <location>
        <begin position="1"/>
        <end position="18"/>
    </location>
</feature>
<dbReference type="GO" id="GO:0008270">
    <property type="term" value="F:zinc ion binding"/>
    <property type="evidence" value="ECO:0007669"/>
    <property type="project" value="UniProtKB-UniRule"/>
</dbReference>
<comment type="cofactor">
    <cofactor evidence="10 11">
        <name>Zn(2+)</name>
        <dbReference type="ChEBI" id="CHEBI:29105"/>
    </cofactor>
    <text evidence="10 11">Binds 1 zinc ion per subunit.</text>
</comment>
<organism evidence="13 14">
    <name type="scientific">Agrilus planipennis</name>
    <name type="common">Emerald ash borer</name>
    <name type="synonym">Agrilus marcopoli</name>
    <dbReference type="NCBI Taxonomy" id="224129"/>
    <lineage>
        <taxon>Eukaryota</taxon>
        <taxon>Metazoa</taxon>
        <taxon>Ecdysozoa</taxon>
        <taxon>Arthropoda</taxon>
        <taxon>Hexapoda</taxon>
        <taxon>Insecta</taxon>
        <taxon>Pterygota</taxon>
        <taxon>Neoptera</taxon>
        <taxon>Endopterygota</taxon>
        <taxon>Coleoptera</taxon>
        <taxon>Polyphaga</taxon>
        <taxon>Elateriformia</taxon>
        <taxon>Buprestoidea</taxon>
        <taxon>Buprestidae</taxon>
        <taxon>Agrilinae</taxon>
        <taxon>Agrilus</taxon>
    </lineage>
</organism>
<gene>
    <name evidence="14" type="primary">LOC108736033</name>
</gene>
<dbReference type="EC" id="3.4.24.-" evidence="11"/>
<comment type="caution">
    <text evidence="10">Lacks conserved residue(s) required for the propagation of feature annotation.</text>
</comment>
<protein>
    <recommendedName>
        <fullName evidence="11">Metalloendopeptidase</fullName>
        <ecNumber evidence="11">3.4.24.-</ecNumber>
    </recommendedName>
</protein>
<evidence type="ECO:0000256" key="4">
    <source>
        <dbReference type="ARBA" id="ARBA00022801"/>
    </source>
</evidence>
<evidence type="ECO:0000256" key="3">
    <source>
        <dbReference type="ARBA" id="ARBA00022729"/>
    </source>
</evidence>
<dbReference type="InParanoid" id="A0A1W4WIN8"/>
<keyword evidence="2 10" id="KW-0479">Metal-binding</keyword>
<dbReference type="SMART" id="SM00235">
    <property type="entry name" value="ZnMc"/>
    <property type="match status" value="1"/>
</dbReference>
<dbReference type="GO" id="GO:0004222">
    <property type="term" value="F:metalloendopeptidase activity"/>
    <property type="evidence" value="ECO:0007669"/>
    <property type="project" value="UniProtKB-UniRule"/>
</dbReference>
<dbReference type="Proteomes" id="UP000192223">
    <property type="component" value="Unplaced"/>
</dbReference>
<evidence type="ECO:0000256" key="5">
    <source>
        <dbReference type="ARBA" id="ARBA00022833"/>
    </source>
</evidence>
<dbReference type="SUPFAM" id="SSF55486">
    <property type="entry name" value="Metalloproteases ('zincins'), catalytic domain"/>
    <property type="match status" value="1"/>
</dbReference>
<dbReference type="FunFam" id="3.40.390.10:FF:000015">
    <property type="entry name" value="Meprin A subunit"/>
    <property type="match status" value="1"/>
</dbReference>
<dbReference type="PROSITE" id="PS51864">
    <property type="entry name" value="ASTACIN"/>
    <property type="match status" value="1"/>
</dbReference>
<feature type="binding site" evidence="10">
    <location>
        <position position="174"/>
    </location>
    <ligand>
        <name>Zn(2+)</name>
        <dbReference type="ChEBI" id="CHEBI:29105"/>
        <note>catalytic</note>
    </ligand>
</feature>
<evidence type="ECO:0000256" key="7">
    <source>
        <dbReference type="ARBA" id="ARBA00023145"/>
    </source>
</evidence>
<dbReference type="STRING" id="224129.A0A1W4WIN8"/>
<dbReference type="Gene3D" id="3.40.390.10">
    <property type="entry name" value="Collagenase (Catalytic Domain)"/>
    <property type="match status" value="1"/>
</dbReference>
<evidence type="ECO:0000313" key="13">
    <source>
        <dbReference type="Proteomes" id="UP000192223"/>
    </source>
</evidence>
<dbReference type="Pfam" id="PF01400">
    <property type="entry name" value="Astacin"/>
    <property type="match status" value="1"/>
</dbReference>
<keyword evidence="4 10" id="KW-0378">Hydrolase</keyword>
<dbReference type="InterPro" id="IPR006026">
    <property type="entry name" value="Peptidase_Metallo"/>
</dbReference>
<keyword evidence="5 10" id="KW-0862">Zinc</keyword>
<keyword evidence="9" id="KW-0325">Glycoprotein</keyword>
<evidence type="ECO:0000256" key="9">
    <source>
        <dbReference type="ARBA" id="ARBA00023180"/>
    </source>
</evidence>
<keyword evidence="7" id="KW-0865">Zymogen</keyword>
<dbReference type="PANTHER" id="PTHR10127:SF780">
    <property type="entry name" value="METALLOENDOPEPTIDASE"/>
    <property type="match status" value="1"/>
</dbReference>
<evidence type="ECO:0000256" key="2">
    <source>
        <dbReference type="ARBA" id="ARBA00022723"/>
    </source>
</evidence>
<dbReference type="GO" id="GO:0006508">
    <property type="term" value="P:proteolysis"/>
    <property type="evidence" value="ECO:0007669"/>
    <property type="project" value="UniProtKB-KW"/>
</dbReference>
<dbReference type="CDD" id="cd04280">
    <property type="entry name" value="ZnMc_astacin_like"/>
    <property type="match status" value="1"/>
</dbReference>
<feature type="domain" description="Peptidase M12A" evidence="12">
    <location>
        <begin position="66"/>
        <end position="266"/>
    </location>
</feature>
<evidence type="ECO:0000313" key="14">
    <source>
        <dbReference type="RefSeq" id="XP_018323799.1"/>
    </source>
</evidence>
<dbReference type="KEGG" id="apln:108736033"/>
<sequence length="268" mass="30737">MALSTVCSLICFCTIGFGICNGAPKKLAARDLDLFLKWAEDDKQNIWELSGQFEGDIVFNHDVSKNGIIHDESRRWKNNEIPYEFDPDFPDDAKLYVDDVLKEFANVSCVKVRPKNKDDEDYVYVQNEESGCFSSVGREGGKQILNLYGDEKGKKCITKGVIIHEFLHAVGFYHQQSSHDRDDYVNINWDNIEKVHKHNFEKYSEKEVSHFGVPYDYGSVMHYSDYAFSKNGKKTIEAKKPNVTLGQRNGFSPSDVQKLNLMYNCNDV</sequence>
<feature type="active site" evidence="10">
    <location>
        <position position="165"/>
    </location>
</feature>
<dbReference type="AlphaFoldDB" id="A0A1W4WIN8"/>
<keyword evidence="13" id="KW-1185">Reference proteome</keyword>
<evidence type="ECO:0000256" key="10">
    <source>
        <dbReference type="PROSITE-ProRule" id="PRU01211"/>
    </source>
</evidence>
<dbReference type="InterPro" id="IPR001506">
    <property type="entry name" value="Peptidase_M12A"/>
</dbReference>
<evidence type="ECO:0000256" key="6">
    <source>
        <dbReference type="ARBA" id="ARBA00023049"/>
    </source>
</evidence>
<feature type="chain" id="PRO_5010600181" description="Metalloendopeptidase" evidence="11">
    <location>
        <begin position="19"/>
        <end position="268"/>
    </location>
</feature>
<dbReference type="InterPro" id="IPR034035">
    <property type="entry name" value="Astacin-like_dom"/>
</dbReference>
<evidence type="ECO:0000256" key="11">
    <source>
        <dbReference type="RuleBase" id="RU361183"/>
    </source>
</evidence>
<dbReference type="InterPro" id="IPR024079">
    <property type="entry name" value="MetalloPept_cat_dom_sf"/>
</dbReference>